<organism evidence="1 2">
    <name type="scientific">Diphasiastrum complanatum</name>
    <name type="common">Issler's clubmoss</name>
    <name type="synonym">Lycopodium complanatum</name>
    <dbReference type="NCBI Taxonomy" id="34168"/>
    <lineage>
        <taxon>Eukaryota</taxon>
        <taxon>Viridiplantae</taxon>
        <taxon>Streptophyta</taxon>
        <taxon>Embryophyta</taxon>
        <taxon>Tracheophyta</taxon>
        <taxon>Lycopodiopsida</taxon>
        <taxon>Lycopodiales</taxon>
        <taxon>Lycopodiaceae</taxon>
        <taxon>Lycopodioideae</taxon>
        <taxon>Diphasiastrum</taxon>
    </lineage>
</organism>
<proteinExistence type="predicted"/>
<accession>A0ACC2DLB6</accession>
<sequence>MLAVFDRYVAQAPPELNAPGTDSPDCRKKGVDLVDAFKTSYPKCVTVHPKDACAIGYSHERQALLRPRSFAVVDEIFCVFEGMLENLPALRQQYGLLKTVSEVILVIEAYRVLRDRAPFRAHQVLRDLRGQFAFVLFDAKTSNILVSLDCQGKVPLFWGTTSDGSLSFSDDPQLLKAGCGKSFAPFPQGFFFSSAEGLQSFEHPLNEVKAMPRVDSQGQMCGATFKVDPEKKVSSRSNSGNKTSWAAAAF</sequence>
<dbReference type="Proteomes" id="UP001162992">
    <property type="component" value="Chromosome 5"/>
</dbReference>
<gene>
    <name evidence="1" type="ORF">O6H91_05G022000</name>
</gene>
<comment type="caution">
    <text evidence="1">The sequence shown here is derived from an EMBL/GenBank/DDBJ whole genome shotgun (WGS) entry which is preliminary data.</text>
</comment>
<dbReference type="EMBL" id="CM055096">
    <property type="protein sequence ID" value="KAJ7555089.1"/>
    <property type="molecule type" value="Genomic_DNA"/>
</dbReference>
<keyword evidence="2" id="KW-1185">Reference proteome</keyword>
<evidence type="ECO:0000313" key="1">
    <source>
        <dbReference type="EMBL" id="KAJ7555089.1"/>
    </source>
</evidence>
<reference evidence="2" key="1">
    <citation type="journal article" date="2024" name="Proc. Natl. Acad. Sci. U.S.A.">
        <title>Extraordinary preservation of gene collinearity over three hundred million years revealed in homosporous lycophytes.</title>
        <authorList>
            <person name="Li C."/>
            <person name="Wickell D."/>
            <person name="Kuo L.Y."/>
            <person name="Chen X."/>
            <person name="Nie B."/>
            <person name="Liao X."/>
            <person name="Peng D."/>
            <person name="Ji J."/>
            <person name="Jenkins J."/>
            <person name="Williams M."/>
            <person name="Shu S."/>
            <person name="Plott C."/>
            <person name="Barry K."/>
            <person name="Rajasekar S."/>
            <person name="Grimwood J."/>
            <person name="Han X."/>
            <person name="Sun S."/>
            <person name="Hou Z."/>
            <person name="He W."/>
            <person name="Dai G."/>
            <person name="Sun C."/>
            <person name="Schmutz J."/>
            <person name="Leebens-Mack J.H."/>
            <person name="Li F.W."/>
            <person name="Wang L."/>
        </authorList>
    </citation>
    <scope>NUCLEOTIDE SEQUENCE [LARGE SCALE GENOMIC DNA]</scope>
    <source>
        <strain evidence="2">cv. PW_Plant_1</strain>
    </source>
</reference>
<name>A0ACC2DLB6_DIPCM</name>
<evidence type="ECO:0000313" key="2">
    <source>
        <dbReference type="Proteomes" id="UP001162992"/>
    </source>
</evidence>
<protein>
    <submittedName>
        <fullName evidence="1">Uncharacterized protein</fullName>
    </submittedName>
</protein>